<protein>
    <submittedName>
        <fullName evidence="1">Uncharacterized protein</fullName>
    </submittedName>
</protein>
<dbReference type="AlphaFoldDB" id="A0AAV4MJ70"/>
<keyword evidence="2" id="KW-1185">Reference proteome</keyword>
<proteinExistence type="predicted"/>
<name>A0AAV4MJ70_CAEEX</name>
<comment type="caution">
    <text evidence="1">The sequence shown here is derived from an EMBL/GenBank/DDBJ whole genome shotgun (WGS) entry which is preliminary data.</text>
</comment>
<dbReference type="Proteomes" id="UP001054945">
    <property type="component" value="Unassembled WGS sequence"/>
</dbReference>
<dbReference type="EMBL" id="BPLR01019860">
    <property type="protein sequence ID" value="GIX72594.1"/>
    <property type="molecule type" value="Genomic_DNA"/>
</dbReference>
<reference evidence="1 2" key="1">
    <citation type="submission" date="2021-06" db="EMBL/GenBank/DDBJ databases">
        <title>Caerostris extrusa draft genome.</title>
        <authorList>
            <person name="Kono N."/>
            <person name="Arakawa K."/>
        </authorList>
    </citation>
    <scope>NUCLEOTIDE SEQUENCE [LARGE SCALE GENOMIC DNA]</scope>
</reference>
<evidence type="ECO:0000313" key="2">
    <source>
        <dbReference type="Proteomes" id="UP001054945"/>
    </source>
</evidence>
<accession>A0AAV4MJ70</accession>
<organism evidence="1 2">
    <name type="scientific">Caerostris extrusa</name>
    <name type="common">Bark spider</name>
    <name type="synonym">Caerostris bankana</name>
    <dbReference type="NCBI Taxonomy" id="172846"/>
    <lineage>
        <taxon>Eukaryota</taxon>
        <taxon>Metazoa</taxon>
        <taxon>Ecdysozoa</taxon>
        <taxon>Arthropoda</taxon>
        <taxon>Chelicerata</taxon>
        <taxon>Arachnida</taxon>
        <taxon>Araneae</taxon>
        <taxon>Araneomorphae</taxon>
        <taxon>Entelegynae</taxon>
        <taxon>Araneoidea</taxon>
        <taxon>Araneidae</taxon>
        <taxon>Caerostris</taxon>
    </lineage>
</organism>
<gene>
    <name evidence="1" type="ORF">CEXT_365311</name>
</gene>
<evidence type="ECO:0000313" key="1">
    <source>
        <dbReference type="EMBL" id="GIX72594.1"/>
    </source>
</evidence>
<sequence>MYFCSLTEVAIQIAKDIDSDKFCSMTIKEAEEWLQTTTSPAGDKFRQFLKKTWPQMSTRIRCSVHYLGHGSQTSCEAVTESGWCKETGS</sequence>